<dbReference type="AlphaFoldDB" id="A0A7Y6M4E8"/>
<keyword evidence="2" id="KW-1185">Reference proteome</keyword>
<gene>
    <name evidence="1" type="ORF">HTZ77_18600</name>
</gene>
<reference evidence="1 2" key="1">
    <citation type="submission" date="2020-06" db="EMBL/GenBank/DDBJ databases">
        <title>Nonomuraea sp. SMC257, a novel actinomycete isolated from soil.</title>
        <authorList>
            <person name="Chanama M."/>
        </authorList>
    </citation>
    <scope>NUCLEOTIDE SEQUENCE [LARGE SCALE GENOMIC DNA]</scope>
    <source>
        <strain evidence="1 2">SMC257</strain>
    </source>
</reference>
<sequence length="69" mass="7407">MSREEILSLPPTVDLATGNRVFGIGRSTGYTLAKEGRYPCKLIRVGSTYRVVTADLHRALDLATAQGAA</sequence>
<accession>A0A7Y6M4E8</accession>
<protein>
    <submittedName>
        <fullName evidence="1">Uncharacterized protein</fullName>
    </submittedName>
</protein>
<proteinExistence type="predicted"/>
<name>A0A7Y6M4E8_9ACTN</name>
<dbReference type="Proteomes" id="UP000586042">
    <property type="component" value="Unassembled WGS sequence"/>
</dbReference>
<dbReference type="EMBL" id="JABWGN010000007">
    <property type="protein sequence ID" value="NUW33425.1"/>
    <property type="molecule type" value="Genomic_DNA"/>
</dbReference>
<comment type="caution">
    <text evidence="1">The sequence shown here is derived from an EMBL/GenBank/DDBJ whole genome shotgun (WGS) entry which is preliminary data.</text>
</comment>
<evidence type="ECO:0000313" key="1">
    <source>
        <dbReference type="EMBL" id="NUW33425.1"/>
    </source>
</evidence>
<evidence type="ECO:0000313" key="2">
    <source>
        <dbReference type="Proteomes" id="UP000586042"/>
    </source>
</evidence>
<organism evidence="1 2">
    <name type="scientific">Nonomuraea montanisoli</name>
    <dbReference type="NCBI Taxonomy" id="2741721"/>
    <lineage>
        <taxon>Bacteria</taxon>
        <taxon>Bacillati</taxon>
        <taxon>Actinomycetota</taxon>
        <taxon>Actinomycetes</taxon>
        <taxon>Streptosporangiales</taxon>
        <taxon>Streptosporangiaceae</taxon>
        <taxon>Nonomuraea</taxon>
    </lineage>
</organism>